<feature type="transmembrane region" description="Helical" evidence="13">
    <location>
        <begin position="107"/>
        <end position="125"/>
    </location>
</feature>
<evidence type="ECO:0000256" key="11">
    <source>
        <dbReference type="ARBA" id="ARBA00023444"/>
    </source>
</evidence>
<dbReference type="AlphaFoldDB" id="A0A5C5ZJD9"/>
<comment type="subcellular location">
    <subcellularLocation>
        <location evidence="1">Membrane</location>
        <topology evidence="1">Multi-pass membrane protein</topology>
    </subcellularLocation>
</comment>
<sequence>MGNKNSTPSFSPWPPRVAWLLCCATFPLLWVGGLVTTTDAGMAVPDWPSTYGYNLFLYPWNAWLYGPWDLFIEHGHRLLASGVGMVTILLAVLLYRCDDRRWMRRLGVAAVLLVIAQGVLGGLRVTENARFLAMIHGCTGPLFFALTVFLAVCSTPRWRRNSSPGAEITAEHHAAGRLARLAIALPAVVYFQLTLGAAVRHVSASSTFASFAMHIKLHLLGAATVAMAVVWFYLRSRGEPDRPAAVKLVARRMVILLLFQVYLGAATWQTKYGLPRWAKTIAPATMEAHRVGGWWATHRVTFHGAGGSLLLGLSTANAAVCWGRRRALLASGAAESSRGQPAPATQSETIPIPSPSHPPEASP</sequence>
<dbReference type="Pfam" id="PF02628">
    <property type="entry name" value="COX15-CtaA"/>
    <property type="match status" value="1"/>
</dbReference>
<feature type="compositionally biased region" description="Pro residues" evidence="12">
    <location>
        <begin position="352"/>
        <end position="363"/>
    </location>
</feature>
<evidence type="ECO:0000256" key="2">
    <source>
        <dbReference type="ARBA" id="ARBA00022475"/>
    </source>
</evidence>
<evidence type="ECO:0000256" key="12">
    <source>
        <dbReference type="SAM" id="MobiDB-lite"/>
    </source>
</evidence>
<feature type="transmembrane region" description="Helical" evidence="13">
    <location>
        <begin position="300"/>
        <end position="322"/>
    </location>
</feature>
<dbReference type="RefSeq" id="WP_146401282.1">
    <property type="nucleotide sequence ID" value="NZ_SJPQ01000003.1"/>
</dbReference>
<evidence type="ECO:0000256" key="7">
    <source>
        <dbReference type="ARBA" id="ARBA00023004"/>
    </source>
</evidence>
<dbReference type="GO" id="GO:0016491">
    <property type="term" value="F:oxidoreductase activity"/>
    <property type="evidence" value="ECO:0007669"/>
    <property type="project" value="UniProtKB-KW"/>
</dbReference>
<feature type="transmembrane region" description="Helical" evidence="13">
    <location>
        <begin position="178"/>
        <end position="199"/>
    </location>
</feature>
<feature type="transmembrane region" description="Helical" evidence="13">
    <location>
        <begin position="211"/>
        <end position="234"/>
    </location>
</feature>
<dbReference type="GO" id="GO:0016020">
    <property type="term" value="C:membrane"/>
    <property type="evidence" value="ECO:0007669"/>
    <property type="project" value="UniProtKB-SubCell"/>
</dbReference>
<keyword evidence="3 13" id="KW-0812">Transmembrane</keyword>
<feature type="transmembrane region" description="Helical" evidence="13">
    <location>
        <begin position="78"/>
        <end position="95"/>
    </location>
</feature>
<dbReference type="GO" id="GO:0046872">
    <property type="term" value="F:metal ion binding"/>
    <property type="evidence" value="ECO:0007669"/>
    <property type="project" value="UniProtKB-KW"/>
</dbReference>
<dbReference type="PANTHER" id="PTHR35457">
    <property type="entry name" value="HEME A SYNTHASE"/>
    <property type="match status" value="1"/>
</dbReference>
<keyword evidence="15" id="KW-1185">Reference proteome</keyword>
<evidence type="ECO:0000313" key="14">
    <source>
        <dbReference type="EMBL" id="TWT87280.1"/>
    </source>
</evidence>
<evidence type="ECO:0000256" key="6">
    <source>
        <dbReference type="ARBA" id="ARBA00023002"/>
    </source>
</evidence>
<gene>
    <name evidence="14" type="primary">ctaA</name>
    <name evidence="14" type="ORF">Mal64_28180</name>
</gene>
<organism evidence="14 15">
    <name type="scientific">Pseudobythopirellula maris</name>
    <dbReference type="NCBI Taxonomy" id="2527991"/>
    <lineage>
        <taxon>Bacteria</taxon>
        <taxon>Pseudomonadati</taxon>
        <taxon>Planctomycetota</taxon>
        <taxon>Planctomycetia</taxon>
        <taxon>Pirellulales</taxon>
        <taxon>Lacipirellulaceae</taxon>
        <taxon>Pseudobythopirellula</taxon>
    </lineage>
</organism>
<evidence type="ECO:0000256" key="5">
    <source>
        <dbReference type="ARBA" id="ARBA00022989"/>
    </source>
</evidence>
<evidence type="ECO:0000256" key="10">
    <source>
        <dbReference type="ARBA" id="ARBA00023157"/>
    </source>
</evidence>
<dbReference type="OrthoDB" id="128939at2"/>
<comment type="caution">
    <text evidence="14">The sequence shown here is derived from an EMBL/GenBank/DDBJ whole genome shotgun (WGS) entry which is preliminary data.</text>
</comment>
<proteinExistence type="predicted"/>
<keyword evidence="5 13" id="KW-1133">Transmembrane helix</keyword>
<reference evidence="14 15" key="1">
    <citation type="submission" date="2019-02" db="EMBL/GenBank/DDBJ databases">
        <title>Deep-cultivation of Planctomycetes and their phenomic and genomic characterization uncovers novel biology.</title>
        <authorList>
            <person name="Wiegand S."/>
            <person name="Jogler M."/>
            <person name="Boedeker C."/>
            <person name="Pinto D."/>
            <person name="Vollmers J."/>
            <person name="Rivas-Marin E."/>
            <person name="Kohn T."/>
            <person name="Peeters S.H."/>
            <person name="Heuer A."/>
            <person name="Rast P."/>
            <person name="Oberbeckmann S."/>
            <person name="Bunk B."/>
            <person name="Jeske O."/>
            <person name="Meyerdierks A."/>
            <person name="Storesund J.E."/>
            <person name="Kallscheuer N."/>
            <person name="Luecker S."/>
            <person name="Lage O.M."/>
            <person name="Pohl T."/>
            <person name="Merkel B.J."/>
            <person name="Hornburger P."/>
            <person name="Mueller R.-W."/>
            <person name="Bruemmer F."/>
            <person name="Labrenz M."/>
            <person name="Spormann A.M."/>
            <person name="Op Den Camp H."/>
            <person name="Overmann J."/>
            <person name="Amann R."/>
            <person name="Jetten M.S.M."/>
            <person name="Mascher T."/>
            <person name="Medema M.H."/>
            <person name="Devos D.P."/>
            <person name="Kaster A.-K."/>
            <person name="Ovreas L."/>
            <person name="Rohde M."/>
            <person name="Galperin M.Y."/>
            <person name="Jogler C."/>
        </authorList>
    </citation>
    <scope>NUCLEOTIDE SEQUENCE [LARGE SCALE GENOMIC DNA]</scope>
    <source>
        <strain evidence="14 15">Mal64</strain>
    </source>
</reference>
<evidence type="ECO:0000256" key="9">
    <source>
        <dbReference type="ARBA" id="ARBA00023136"/>
    </source>
</evidence>
<dbReference type="InterPro" id="IPR003780">
    <property type="entry name" value="COX15/CtaA_fam"/>
</dbReference>
<keyword evidence="7" id="KW-0408">Iron</keyword>
<name>A0A5C5ZJD9_9BACT</name>
<evidence type="ECO:0000256" key="13">
    <source>
        <dbReference type="SAM" id="Phobius"/>
    </source>
</evidence>
<keyword evidence="4" id="KW-0479">Metal-binding</keyword>
<evidence type="ECO:0000256" key="4">
    <source>
        <dbReference type="ARBA" id="ARBA00022723"/>
    </source>
</evidence>
<dbReference type="EMBL" id="SJPQ01000003">
    <property type="protein sequence ID" value="TWT87280.1"/>
    <property type="molecule type" value="Genomic_DNA"/>
</dbReference>
<feature type="transmembrane region" description="Helical" evidence="13">
    <location>
        <begin position="131"/>
        <end position="153"/>
    </location>
</feature>
<dbReference type="GO" id="GO:0006784">
    <property type="term" value="P:heme A biosynthetic process"/>
    <property type="evidence" value="ECO:0007669"/>
    <property type="project" value="InterPro"/>
</dbReference>
<feature type="region of interest" description="Disordered" evidence="12">
    <location>
        <begin position="333"/>
        <end position="363"/>
    </location>
</feature>
<comment type="pathway">
    <text evidence="11">Porphyrin-containing compound metabolism.</text>
</comment>
<keyword evidence="6" id="KW-0560">Oxidoreductase</keyword>
<accession>A0A5C5ZJD9</accession>
<dbReference type="PANTHER" id="PTHR35457:SF1">
    <property type="entry name" value="HEME A SYNTHASE"/>
    <property type="match status" value="1"/>
</dbReference>
<protein>
    <submittedName>
        <fullName evidence="14">Heme A synthase</fullName>
    </submittedName>
</protein>
<evidence type="ECO:0000256" key="3">
    <source>
        <dbReference type="ARBA" id="ARBA00022692"/>
    </source>
</evidence>
<evidence type="ECO:0000313" key="15">
    <source>
        <dbReference type="Proteomes" id="UP000315440"/>
    </source>
</evidence>
<keyword evidence="10" id="KW-1015">Disulfide bond</keyword>
<keyword evidence="2" id="KW-1003">Cell membrane</keyword>
<dbReference type="InterPro" id="IPR050450">
    <property type="entry name" value="COX15/CtaA_HemeA_synthase"/>
</dbReference>
<evidence type="ECO:0000256" key="1">
    <source>
        <dbReference type="ARBA" id="ARBA00004141"/>
    </source>
</evidence>
<keyword evidence="9 13" id="KW-0472">Membrane</keyword>
<keyword evidence="8" id="KW-0350">Heme biosynthesis</keyword>
<feature type="transmembrane region" description="Helical" evidence="13">
    <location>
        <begin position="254"/>
        <end position="270"/>
    </location>
</feature>
<evidence type="ECO:0000256" key="8">
    <source>
        <dbReference type="ARBA" id="ARBA00023133"/>
    </source>
</evidence>
<dbReference type="Proteomes" id="UP000315440">
    <property type="component" value="Unassembled WGS sequence"/>
</dbReference>